<sequence>MNYFGDRSTEFEVMAATMENLEQEDSSRYRNEALSVSRSSKIAKVMRRPKAAQRPPATVFLTEPEGFRNLVQKLTGATMEQPMIPVSATASRPTNVRLQRIAPVPLRPISSHVQILPLSPRFPHPPSAITSEARAGASALSQKLSPNPVFSPLTFSPFPALTPNDSVWATGFESPASANMRQLAQLMVGNDSGGYKWDNMGGTSSSSQFILSPTVQNSFGHANQMGIDSGSSLVNAGMDMTNYFSSDFALDFGLPGTDF</sequence>
<evidence type="ECO:0000313" key="2">
    <source>
        <dbReference type="Proteomes" id="UP001162992"/>
    </source>
</evidence>
<keyword evidence="2" id="KW-1185">Reference proteome</keyword>
<dbReference type="EMBL" id="CM055104">
    <property type="protein sequence ID" value="KAJ7534273.1"/>
    <property type="molecule type" value="Genomic_DNA"/>
</dbReference>
<gene>
    <name evidence="1" type="ORF">O6H91_13G087100</name>
</gene>
<accession>A0ACC2BWW1</accession>
<evidence type="ECO:0000313" key="1">
    <source>
        <dbReference type="EMBL" id="KAJ7534273.1"/>
    </source>
</evidence>
<reference evidence="2" key="1">
    <citation type="journal article" date="2024" name="Proc. Natl. Acad. Sci. U.S.A.">
        <title>Extraordinary preservation of gene collinearity over three hundred million years revealed in homosporous lycophytes.</title>
        <authorList>
            <person name="Li C."/>
            <person name="Wickell D."/>
            <person name="Kuo L.Y."/>
            <person name="Chen X."/>
            <person name="Nie B."/>
            <person name="Liao X."/>
            <person name="Peng D."/>
            <person name="Ji J."/>
            <person name="Jenkins J."/>
            <person name="Williams M."/>
            <person name="Shu S."/>
            <person name="Plott C."/>
            <person name="Barry K."/>
            <person name="Rajasekar S."/>
            <person name="Grimwood J."/>
            <person name="Han X."/>
            <person name="Sun S."/>
            <person name="Hou Z."/>
            <person name="He W."/>
            <person name="Dai G."/>
            <person name="Sun C."/>
            <person name="Schmutz J."/>
            <person name="Leebens-Mack J.H."/>
            <person name="Li F.W."/>
            <person name="Wang L."/>
        </authorList>
    </citation>
    <scope>NUCLEOTIDE SEQUENCE [LARGE SCALE GENOMIC DNA]</scope>
    <source>
        <strain evidence="2">cv. PW_Plant_1</strain>
    </source>
</reference>
<dbReference type="Proteomes" id="UP001162992">
    <property type="component" value="Chromosome 13"/>
</dbReference>
<proteinExistence type="predicted"/>
<organism evidence="1 2">
    <name type="scientific">Diphasiastrum complanatum</name>
    <name type="common">Issler's clubmoss</name>
    <name type="synonym">Lycopodium complanatum</name>
    <dbReference type="NCBI Taxonomy" id="34168"/>
    <lineage>
        <taxon>Eukaryota</taxon>
        <taxon>Viridiplantae</taxon>
        <taxon>Streptophyta</taxon>
        <taxon>Embryophyta</taxon>
        <taxon>Tracheophyta</taxon>
        <taxon>Lycopodiopsida</taxon>
        <taxon>Lycopodiales</taxon>
        <taxon>Lycopodiaceae</taxon>
        <taxon>Lycopodioideae</taxon>
        <taxon>Diphasiastrum</taxon>
    </lineage>
</organism>
<name>A0ACC2BWW1_DIPCM</name>
<comment type="caution">
    <text evidence="1">The sequence shown here is derived from an EMBL/GenBank/DDBJ whole genome shotgun (WGS) entry which is preliminary data.</text>
</comment>
<protein>
    <submittedName>
        <fullName evidence="1">Uncharacterized protein</fullName>
    </submittedName>
</protein>